<gene>
    <name evidence="4" type="ORF">IAA83_00255</name>
</gene>
<dbReference type="GO" id="GO:0032259">
    <property type="term" value="P:methylation"/>
    <property type="evidence" value="ECO:0007669"/>
    <property type="project" value="UniProtKB-KW"/>
</dbReference>
<reference evidence="4" key="2">
    <citation type="journal article" date="2021" name="PeerJ">
        <title>Extensive microbial diversity within the chicken gut microbiome revealed by metagenomics and culture.</title>
        <authorList>
            <person name="Gilroy R."/>
            <person name="Ravi A."/>
            <person name="Getino M."/>
            <person name="Pursley I."/>
            <person name="Horton D.L."/>
            <person name="Alikhan N.F."/>
            <person name="Baker D."/>
            <person name="Gharbi K."/>
            <person name="Hall N."/>
            <person name="Watson M."/>
            <person name="Adriaenssens E.M."/>
            <person name="Foster-Nyarko E."/>
            <person name="Jarju S."/>
            <person name="Secka A."/>
            <person name="Antonio M."/>
            <person name="Oren A."/>
            <person name="Chaudhuri R.R."/>
            <person name="La Ragione R."/>
            <person name="Hildebrand F."/>
            <person name="Pallen M.J."/>
        </authorList>
    </citation>
    <scope>NUCLEOTIDE SEQUENCE</scope>
    <source>
        <strain evidence="4">ChiBcec16-1751</strain>
    </source>
</reference>
<evidence type="ECO:0000313" key="5">
    <source>
        <dbReference type="Proteomes" id="UP000886741"/>
    </source>
</evidence>
<dbReference type="InterPro" id="IPR038601">
    <property type="entry name" value="MttB-like_sf"/>
</dbReference>
<dbReference type="Gene3D" id="3.20.20.480">
    <property type="entry name" value="Trimethylamine methyltransferase-like"/>
    <property type="match status" value="1"/>
</dbReference>
<dbReference type="GO" id="GO:0015948">
    <property type="term" value="P:methanogenesis"/>
    <property type="evidence" value="ECO:0007669"/>
    <property type="project" value="InterPro"/>
</dbReference>
<dbReference type="Proteomes" id="UP000886741">
    <property type="component" value="Unassembled WGS sequence"/>
</dbReference>
<reference evidence="4" key="1">
    <citation type="submission" date="2020-10" db="EMBL/GenBank/DDBJ databases">
        <authorList>
            <person name="Gilroy R."/>
        </authorList>
    </citation>
    <scope>NUCLEOTIDE SEQUENCE</scope>
    <source>
        <strain evidence="4">ChiBcec16-1751</strain>
    </source>
</reference>
<protein>
    <submittedName>
        <fullName evidence="4">Trimethylamine methyltransferase family protein</fullName>
    </submittedName>
</protein>
<dbReference type="Pfam" id="PF06253">
    <property type="entry name" value="MTTB"/>
    <property type="match status" value="1"/>
</dbReference>
<dbReference type="AlphaFoldDB" id="A0A9D1F7E1"/>
<evidence type="ECO:0000256" key="1">
    <source>
        <dbReference type="ARBA" id="ARBA00007137"/>
    </source>
</evidence>
<proteinExistence type="inferred from homology"/>
<organism evidence="4 5">
    <name type="scientific">Candidatus Avoscillospira avistercoris</name>
    <dbReference type="NCBI Taxonomy" id="2840707"/>
    <lineage>
        <taxon>Bacteria</taxon>
        <taxon>Bacillati</taxon>
        <taxon>Bacillota</taxon>
        <taxon>Clostridia</taxon>
        <taxon>Eubacteriales</taxon>
        <taxon>Oscillospiraceae</taxon>
        <taxon>Oscillospiraceae incertae sedis</taxon>
        <taxon>Candidatus Avoscillospira</taxon>
    </lineage>
</organism>
<evidence type="ECO:0000256" key="2">
    <source>
        <dbReference type="ARBA" id="ARBA00022603"/>
    </source>
</evidence>
<keyword evidence="2 4" id="KW-0489">Methyltransferase</keyword>
<evidence type="ECO:0000256" key="3">
    <source>
        <dbReference type="ARBA" id="ARBA00022679"/>
    </source>
</evidence>
<accession>A0A9D1F7E1</accession>
<sequence length="479" mass="52197">MTRKEQQAIRDAEIVELIHKNTLRILEEIGIAFLSEHALELLRSKGVRVEGNRAYFTEQQVMDALAVAKKDFVVRARNSKYDVKMNTEDIYMTPGYGSPSVVETDGTVRPATFDDFLKLAVIVHQSEEFSINGGILAQPSDIDAEISAEAMVYATLCRSDKALFSVCGGKAQAENIMKMMRIVFDGDITEIPCTFNLISPLSPLGVTEATIDTIDVCALNGQPLVIAPGNMAGATGPISLAGNVSQANAEFLGINVYAQMVRPGTPVVYGFASTVSDMKNMQASNASPGFVKEAKYGALMAKKYGLACRSGGGMSDASGLTAQAGVESAMSMFESFSEGANLMMHACGSLHSFNTVSFEKFLLDIETFTRMKYYFSDLPCDEDALAFDAIKEAIEDEGGVYITLDHTYERCRIDPWYHQVSVHTNTKGDPNQALYDSIHKRMDALLNSYECPALAPEKRAALDDIMRGLGMKDSDIAKV</sequence>
<evidence type="ECO:0000313" key="4">
    <source>
        <dbReference type="EMBL" id="HIS63785.1"/>
    </source>
</evidence>
<dbReference type="InterPro" id="IPR010426">
    <property type="entry name" value="MTTB_MeTrfase"/>
</dbReference>
<dbReference type="EMBL" id="DVJJ01000007">
    <property type="protein sequence ID" value="HIS63785.1"/>
    <property type="molecule type" value="Genomic_DNA"/>
</dbReference>
<dbReference type="GO" id="GO:0008168">
    <property type="term" value="F:methyltransferase activity"/>
    <property type="evidence" value="ECO:0007669"/>
    <property type="project" value="UniProtKB-KW"/>
</dbReference>
<comment type="caution">
    <text evidence="4">The sequence shown here is derived from an EMBL/GenBank/DDBJ whole genome shotgun (WGS) entry which is preliminary data.</text>
</comment>
<name>A0A9D1F7E1_9FIRM</name>
<keyword evidence="3" id="KW-0808">Transferase</keyword>
<comment type="similarity">
    <text evidence="1">Belongs to the trimethylamine methyltransferase family.</text>
</comment>